<protein>
    <recommendedName>
        <fullName evidence="4">Secapin</fullName>
    </recommendedName>
</protein>
<keyword evidence="3" id="KW-1185">Reference proteome</keyword>
<evidence type="ECO:0008006" key="4">
    <source>
        <dbReference type="Google" id="ProtNLM"/>
    </source>
</evidence>
<feature type="signal peptide" evidence="1">
    <location>
        <begin position="1"/>
        <end position="25"/>
    </location>
</feature>
<feature type="chain" id="PRO_5043408015" description="Secapin" evidence="1">
    <location>
        <begin position="26"/>
        <end position="124"/>
    </location>
</feature>
<gene>
    <name evidence="2" type="ORF">PUN28_003474</name>
</gene>
<evidence type="ECO:0000256" key="1">
    <source>
        <dbReference type="SAM" id="SignalP"/>
    </source>
</evidence>
<organism evidence="2 3">
    <name type="scientific">Cardiocondyla obscurior</name>
    <dbReference type="NCBI Taxonomy" id="286306"/>
    <lineage>
        <taxon>Eukaryota</taxon>
        <taxon>Metazoa</taxon>
        <taxon>Ecdysozoa</taxon>
        <taxon>Arthropoda</taxon>
        <taxon>Hexapoda</taxon>
        <taxon>Insecta</taxon>
        <taxon>Pterygota</taxon>
        <taxon>Neoptera</taxon>
        <taxon>Endopterygota</taxon>
        <taxon>Hymenoptera</taxon>
        <taxon>Apocrita</taxon>
        <taxon>Aculeata</taxon>
        <taxon>Formicoidea</taxon>
        <taxon>Formicidae</taxon>
        <taxon>Myrmicinae</taxon>
        <taxon>Cardiocondyla</taxon>
    </lineage>
</organism>
<evidence type="ECO:0000313" key="3">
    <source>
        <dbReference type="Proteomes" id="UP001430953"/>
    </source>
</evidence>
<dbReference type="EMBL" id="JADYXP020000003">
    <property type="protein sequence ID" value="KAL0128240.1"/>
    <property type="molecule type" value="Genomic_DNA"/>
</dbReference>
<evidence type="ECO:0000313" key="2">
    <source>
        <dbReference type="EMBL" id="KAL0128240.1"/>
    </source>
</evidence>
<dbReference type="AlphaFoldDB" id="A0AAW2GKP3"/>
<dbReference type="Proteomes" id="UP001430953">
    <property type="component" value="Unassembled WGS sequence"/>
</dbReference>
<keyword evidence="1" id="KW-0732">Signal</keyword>
<name>A0AAW2GKP3_9HYME</name>
<reference evidence="2 3" key="1">
    <citation type="submission" date="2023-03" db="EMBL/GenBank/DDBJ databases">
        <title>High recombination rates correlate with genetic variation in Cardiocondyla obscurior ants.</title>
        <authorList>
            <person name="Errbii M."/>
        </authorList>
    </citation>
    <scope>NUCLEOTIDE SEQUENCE [LARGE SCALE GENOMIC DNA]</scope>
    <source>
        <strain evidence="2">Alpha-2009</strain>
        <tissue evidence="2">Whole body</tissue>
    </source>
</reference>
<proteinExistence type="predicted"/>
<accession>A0AAW2GKP3</accession>
<sequence length="124" mass="14221">MRFYFPQRFPSVLLLLVALTCATQASSLRERRSVWNDIGNTLNDIGQTIKDTVKTGIDSLFHRHSATGSEITQPTLEPEWNGIWNKTMPSEENGLDFRQIIEVPIRCPPNHTLVKDKCRLEGRR</sequence>
<comment type="caution">
    <text evidence="2">The sequence shown here is derived from an EMBL/GenBank/DDBJ whole genome shotgun (WGS) entry which is preliminary data.</text>
</comment>